<evidence type="ECO:0000256" key="1">
    <source>
        <dbReference type="ARBA" id="ARBA00001971"/>
    </source>
</evidence>
<dbReference type="InterPro" id="IPR002403">
    <property type="entry name" value="Cyt_P450_E_grp-IV"/>
</dbReference>
<accession>A0AAD6ZJ78</accession>
<dbReference type="SUPFAM" id="SSF48264">
    <property type="entry name" value="Cytochrome P450"/>
    <property type="match status" value="1"/>
</dbReference>
<dbReference type="EMBL" id="JARIHO010000043">
    <property type="protein sequence ID" value="KAJ7325872.1"/>
    <property type="molecule type" value="Genomic_DNA"/>
</dbReference>
<keyword evidence="5 7" id="KW-0408">Iron</keyword>
<evidence type="ECO:0000256" key="4">
    <source>
        <dbReference type="ARBA" id="ARBA00023002"/>
    </source>
</evidence>
<feature type="non-terminal residue" evidence="9">
    <location>
        <position position="165"/>
    </location>
</feature>
<dbReference type="PRINTS" id="PR00465">
    <property type="entry name" value="EP450IV"/>
</dbReference>
<name>A0AAD6ZJ78_9AGAR</name>
<feature type="binding site" description="axial binding residue" evidence="7">
    <location>
        <position position="116"/>
    </location>
    <ligand>
        <name>heme</name>
        <dbReference type="ChEBI" id="CHEBI:30413"/>
    </ligand>
    <ligandPart>
        <name>Fe</name>
        <dbReference type="ChEBI" id="CHEBI:18248"/>
    </ligandPart>
</feature>
<dbReference type="PROSITE" id="PS00086">
    <property type="entry name" value="CYTOCHROME_P450"/>
    <property type="match status" value="1"/>
</dbReference>
<evidence type="ECO:0000313" key="9">
    <source>
        <dbReference type="EMBL" id="KAJ7325872.1"/>
    </source>
</evidence>
<dbReference type="GO" id="GO:0020037">
    <property type="term" value="F:heme binding"/>
    <property type="evidence" value="ECO:0007669"/>
    <property type="project" value="InterPro"/>
</dbReference>
<evidence type="ECO:0000256" key="3">
    <source>
        <dbReference type="ARBA" id="ARBA00022723"/>
    </source>
</evidence>
<feature type="non-terminal residue" evidence="9">
    <location>
        <position position="1"/>
    </location>
</feature>
<dbReference type="InterPro" id="IPR017972">
    <property type="entry name" value="Cyt_P450_CS"/>
</dbReference>
<keyword evidence="6 8" id="KW-0503">Monooxygenase</keyword>
<dbReference type="Pfam" id="PF00067">
    <property type="entry name" value="p450"/>
    <property type="match status" value="1"/>
</dbReference>
<evidence type="ECO:0000256" key="7">
    <source>
        <dbReference type="PIRSR" id="PIRSR602403-1"/>
    </source>
</evidence>
<keyword evidence="3 7" id="KW-0479">Metal-binding</keyword>
<keyword evidence="10" id="KW-1185">Reference proteome</keyword>
<dbReference type="GO" id="GO:0005506">
    <property type="term" value="F:iron ion binding"/>
    <property type="evidence" value="ECO:0007669"/>
    <property type="project" value="InterPro"/>
</dbReference>
<proteinExistence type="inferred from homology"/>
<dbReference type="Proteomes" id="UP001218218">
    <property type="component" value="Unassembled WGS sequence"/>
</dbReference>
<comment type="cofactor">
    <cofactor evidence="1 7">
        <name>heme</name>
        <dbReference type="ChEBI" id="CHEBI:30413"/>
    </cofactor>
</comment>
<dbReference type="Gene3D" id="1.10.630.10">
    <property type="entry name" value="Cytochrome P450"/>
    <property type="match status" value="1"/>
</dbReference>
<dbReference type="PANTHER" id="PTHR46206:SF1">
    <property type="entry name" value="P450, PUTATIVE (EUROFUNG)-RELATED"/>
    <property type="match status" value="1"/>
</dbReference>
<dbReference type="InterPro" id="IPR036396">
    <property type="entry name" value="Cyt_P450_sf"/>
</dbReference>
<keyword evidence="7 8" id="KW-0349">Heme</keyword>
<evidence type="ECO:0000313" key="10">
    <source>
        <dbReference type="Proteomes" id="UP001218218"/>
    </source>
</evidence>
<reference evidence="9" key="1">
    <citation type="submission" date="2023-03" db="EMBL/GenBank/DDBJ databases">
        <title>Massive genome expansion in bonnet fungi (Mycena s.s.) driven by repeated elements and novel gene families across ecological guilds.</title>
        <authorList>
            <consortium name="Lawrence Berkeley National Laboratory"/>
            <person name="Harder C.B."/>
            <person name="Miyauchi S."/>
            <person name="Viragh M."/>
            <person name="Kuo A."/>
            <person name="Thoen E."/>
            <person name="Andreopoulos B."/>
            <person name="Lu D."/>
            <person name="Skrede I."/>
            <person name="Drula E."/>
            <person name="Henrissat B."/>
            <person name="Morin E."/>
            <person name="Kohler A."/>
            <person name="Barry K."/>
            <person name="LaButti K."/>
            <person name="Morin E."/>
            <person name="Salamov A."/>
            <person name="Lipzen A."/>
            <person name="Mereny Z."/>
            <person name="Hegedus B."/>
            <person name="Baldrian P."/>
            <person name="Stursova M."/>
            <person name="Weitz H."/>
            <person name="Taylor A."/>
            <person name="Grigoriev I.V."/>
            <person name="Nagy L.G."/>
            <person name="Martin F."/>
            <person name="Kauserud H."/>
        </authorList>
    </citation>
    <scope>NUCLEOTIDE SEQUENCE</scope>
    <source>
        <strain evidence="9">CBHHK002</strain>
    </source>
</reference>
<evidence type="ECO:0000256" key="8">
    <source>
        <dbReference type="RuleBase" id="RU000461"/>
    </source>
</evidence>
<gene>
    <name evidence="9" type="ORF">DFH08DRAFT_646969</name>
</gene>
<keyword evidence="4 8" id="KW-0560">Oxidoreductase</keyword>
<comment type="similarity">
    <text evidence="2 8">Belongs to the cytochrome P450 family.</text>
</comment>
<dbReference type="InterPro" id="IPR001128">
    <property type="entry name" value="Cyt_P450"/>
</dbReference>
<comment type="caution">
    <text evidence="9">The sequence shown here is derived from an EMBL/GenBank/DDBJ whole genome shotgun (WGS) entry which is preliminary data.</text>
</comment>
<evidence type="ECO:0000256" key="5">
    <source>
        <dbReference type="ARBA" id="ARBA00023004"/>
    </source>
</evidence>
<evidence type="ECO:0000256" key="2">
    <source>
        <dbReference type="ARBA" id="ARBA00010617"/>
    </source>
</evidence>
<dbReference type="GO" id="GO:0004497">
    <property type="term" value="F:monooxygenase activity"/>
    <property type="evidence" value="ECO:0007669"/>
    <property type="project" value="UniProtKB-KW"/>
</dbReference>
<protein>
    <submittedName>
        <fullName evidence="9">Cytochrome P450</fullName>
    </submittedName>
</protein>
<evidence type="ECO:0000256" key="6">
    <source>
        <dbReference type="ARBA" id="ARBA00023033"/>
    </source>
</evidence>
<sequence>GEWSKAALAELRCLDGAIHESACVSAIGSNALTRCIKVDDFTLPNELAVPKSSIIGVLMDGIHFDKEHYDRPTVYDTLRFSRSREEALASEKPRMNTDLVTTSVHGLPFSHGLHACPGHFFAVNNVKMILAQPLLDYEIQPFAARPPNVAIGDMSVILIDPTMMI</sequence>
<dbReference type="AlphaFoldDB" id="A0AAD6ZJ78"/>
<organism evidence="9 10">
    <name type="scientific">Mycena albidolilacea</name>
    <dbReference type="NCBI Taxonomy" id="1033008"/>
    <lineage>
        <taxon>Eukaryota</taxon>
        <taxon>Fungi</taxon>
        <taxon>Dikarya</taxon>
        <taxon>Basidiomycota</taxon>
        <taxon>Agaricomycotina</taxon>
        <taxon>Agaricomycetes</taxon>
        <taxon>Agaricomycetidae</taxon>
        <taxon>Agaricales</taxon>
        <taxon>Marasmiineae</taxon>
        <taxon>Mycenaceae</taxon>
        <taxon>Mycena</taxon>
    </lineage>
</organism>
<dbReference type="PANTHER" id="PTHR46206">
    <property type="entry name" value="CYTOCHROME P450"/>
    <property type="match status" value="1"/>
</dbReference>
<dbReference type="GO" id="GO:0016705">
    <property type="term" value="F:oxidoreductase activity, acting on paired donors, with incorporation or reduction of molecular oxygen"/>
    <property type="evidence" value="ECO:0007669"/>
    <property type="project" value="InterPro"/>
</dbReference>